<accession>A0ABP3KG10</accession>
<organism evidence="6 7">
    <name type="scientific">Parasphingorhabdus litoris</name>
    <dbReference type="NCBI Taxonomy" id="394733"/>
    <lineage>
        <taxon>Bacteria</taxon>
        <taxon>Pseudomonadati</taxon>
        <taxon>Pseudomonadota</taxon>
        <taxon>Alphaproteobacteria</taxon>
        <taxon>Sphingomonadales</taxon>
        <taxon>Sphingomonadaceae</taxon>
        <taxon>Parasphingorhabdus</taxon>
    </lineage>
</organism>
<evidence type="ECO:0000313" key="7">
    <source>
        <dbReference type="Proteomes" id="UP001500713"/>
    </source>
</evidence>
<dbReference type="Proteomes" id="UP001500713">
    <property type="component" value="Unassembled WGS sequence"/>
</dbReference>
<feature type="transmembrane region" description="Helical" evidence="5">
    <location>
        <begin position="135"/>
        <end position="159"/>
    </location>
</feature>
<keyword evidence="3 5" id="KW-1133">Transmembrane helix</keyword>
<evidence type="ECO:0000256" key="5">
    <source>
        <dbReference type="SAM" id="Phobius"/>
    </source>
</evidence>
<dbReference type="RefSeq" id="WP_229954564.1">
    <property type="nucleotide sequence ID" value="NZ_BAAAEM010000002.1"/>
</dbReference>
<comment type="caution">
    <text evidence="6">The sequence shown here is derived from an EMBL/GenBank/DDBJ whole genome shotgun (WGS) entry which is preliminary data.</text>
</comment>
<evidence type="ECO:0000313" key="6">
    <source>
        <dbReference type="EMBL" id="GAA0478974.1"/>
    </source>
</evidence>
<keyword evidence="2 5" id="KW-0812">Transmembrane</keyword>
<reference evidence="7" key="1">
    <citation type="journal article" date="2019" name="Int. J. Syst. Evol. Microbiol.">
        <title>The Global Catalogue of Microorganisms (GCM) 10K type strain sequencing project: providing services to taxonomists for standard genome sequencing and annotation.</title>
        <authorList>
            <consortium name="The Broad Institute Genomics Platform"/>
            <consortium name="The Broad Institute Genome Sequencing Center for Infectious Disease"/>
            <person name="Wu L."/>
            <person name="Ma J."/>
        </authorList>
    </citation>
    <scope>NUCLEOTIDE SEQUENCE [LARGE SCALE GENOMIC DNA]</scope>
    <source>
        <strain evidence="7">JCM 14162</strain>
    </source>
</reference>
<sequence>MVDAFLLSIGQLSDRRILSLLLKVFLISLLLLATFGVGAYFLLAWILALTPLEGGGFAAAAVAFIITALTAIFLFRVIAIFVLNIFSDDIVDAVEARHYPARAEQAKPPSYALGLKMGLASVGRAIGYNILASPIYIFLLVTGIGAPLAFFAVNAILIGRDLQDMVAARHVENIAVLDDRWRLSKLTRFGLGLAIALLMAVPFVNFLAPVLGAAMATHLVHRADANRPEESN</sequence>
<keyword evidence="4 5" id="KW-0472">Membrane</keyword>
<gene>
    <name evidence="6" type="ORF">GCM10009096_21180</name>
</gene>
<dbReference type="EMBL" id="BAAAEM010000002">
    <property type="protein sequence ID" value="GAA0478974.1"/>
    <property type="molecule type" value="Genomic_DNA"/>
</dbReference>
<name>A0ABP3KG10_9SPHN</name>
<evidence type="ECO:0000256" key="2">
    <source>
        <dbReference type="ARBA" id="ARBA00022692"/>
    </source>
</evidence>
<protein>
    <submittedName>
        <fullName evidence="6">EI24 domain-containing protein</fullName>
    </submittedName>
</protein>
<proteinExistence type="predicted"/>
<feature type="transmembrane region" description="Helical" evidence="5">
    <location>
        <begin position="59"/>
        <end position="86"/>
    </location>
</feature>
<feature type="transmembrane region" description="Helical" evidence="5">
    <location>
        <begin position="189"/>
        <end position="208"/>
    </location>
</feature>
<evidence type="ECO:0000256" key="4">
    <source>
        <dbReference type="ARBA" id="ARBA00023136"/>
    </source>
</evidence>
<evidence type="ECO:0000256" key="3">
    <source>
        <dbReference type="ARBA" id="ARBA00022989"/>
    </source>
</evidence>
<comment type="subcellular location">
    <subcellularLocation>
        <location evidence="1">Membrane</location>
        <topology evidence="1">Multi-pass membrane protein</topology>
    </subcellularLocation>
</comment>
<feature type="transmembrane region" description="Helical" evidence="5">
    <location>
        <begin position="20"/>
        <end position="47"/>
    </location>
</feature>
<dbReference type="Pfam" id="PF07264">
    <property type="entry name" value="EI24"/>
    <property type="match status" value="1"/>
</dbReference>
<dbReference type="InterPro" id="IPR059112">
    <property type="entry name" value="CysZ/EI24"/>
</dbReference>
<keyword evidence="7" id="KW-1185">Reference proteome</keyword>
<evidence type="ECO:0000256" key="1">
    <source>
        <dbReference type="ARBA" id="ARBA00004141"/>
    </source>
</evidence>